<comment type="caution">
    <text evidence="1">The sequence shown here is derived from an EMBL/GenBank/DDBJ whole genome shotgun (WGS) entry which is preliminary data.</text>
</comment>
<evidence type="ECO:0000313" key="1">
    <source>
        <dbReference type="EMBL" id="CAB3986901.1"/>
    </source>
</evidence>
<proteinExistence type="predicted"/>
<dbReference type="Proteomes" id="UP001152795">
    <property type="component" value="Unassembled WGS sequence"/>
</dbReference>
<dbReference type="EMBL" id="CACRXK020001089">
    <property type="protein sequence ID" value="CAB3986901.1"/>
    <property type="molecule type" value="Genomic_DNA"/>
</dbReference>
<gene>
    <name evidence="1" type="ORF">PACLA_8A020859</name>
</gene>
<keyword evidence="2" id="KW-1185">Reference proteome</keyword>
<protein>
    <submittedName>
        <fullName evidence="1">Uncharacterized protein</fullName>
    </submittedName>
</protein>
<sequence length="102" mass="11524">MKENSRTGNELPETGETTLATNAKLVAAAWRRIDRHTKQDWNELAQRQREDADCGLLTTSTSKCDKCHKVFSQLADKRYTIKGIVANQNVCRVVQYSVPNLS</sequence>
<organism evidence="1 2">
    <name type="scientific">Paramuricea clavata</name>
    <name type="common">Red gorgonian</name>
    <name type="synonym">Violescent sea-whip</name>
    <dbReference type="NCBI Taxonomy" id="317549"/>
    <lineage>
        <taxon>Eukaryota</taxon>
        <taxon>Metazoa</taxon>
        <taxon>Cnidaria</taxon>
        <taxon>Anthozoa</taxon>
        <taxon>Octocorallia</taxon>
        <taxon>Malacalcyonacea</taxon>
        <taxon>Plexauridae</taxon>
        <taxon>Paramuricea</taxon>
    </lineage>
</organism>
<name>A0A6S7GQL5_PARCT</name>
<reference evidence="1" key="1">
    <citation type="submission" date="2020-04" db="EMBL/GenBank/DDBJ databases">
        <authorList>
            <person name="Alioto T."/>
            <person name="Alioto T."/>
            <person name="Gomez Garrido J."/>
        </authorList>
    </citation>
    <scope>NUCLEOTIDE SEQUENCE</scope>
    <source>
        <strain evidence="1">A484AB</strain>
    </source>
</reference>
<accession>A0A6S7GQL5</accession>
<dbReference type="AlphaFoldDB" id="A0A6S7GQL5"/>
<evidence type="ECO:0000313" key="2">
    <source>
        <dbReference type="Proteomes" id="UP001152795"/>
    </source>
</evidence>